<gene>
    <name evidence="5" type="ORF">SAMN04488128_1021372</name>
</gene>
<dbReference type="InterPro" id="IPR026888">
    <property type="entry name" value="AcetylCoA_hyd_C"/>
</dbReference>
<evidence type="ECO:0000256" key="2">
    <source>
        <dbReference type="ARBA" id="ARBA00022679"/>
    </source>
</evidence>
<accession>A0A1T4RPE9</accession>
<dbReference type="OrthoDB" id="9801795at2"/>
<dbReference type="GO" id="GO:0016787">
    <property type="term" value="F:hydrolase activity"/>
    <property type="evidence" value="ECO:0007669"/>
    <property type="project" value="UniProtKB-KW"/>
</dbReference>
<evidence type="ECO:0000313" key="5">
    <source>
        <dbReference type="EMBL" id="SKA17833.1"/>
    </source>
</evidence>
<keyword evidence="6" id="KW-1185">Reference proteome</keyword>
<reference evidence="6" key="1">
    <citation type="submission" date="2017-02" db="EMBL/GenBank/DDBJ databases">
        <authorList>
            <person name="Varghese N."/>
            <person name="Submissions S."/>
        </authorList>
    </citation>
    <scope>NUCLEOTIDE SEQUENCE [LARGE SCALE GENOMIC DNA]</scope>
    <source>
        <strain evidence="6">DSM 22224</strain>
    </source>
</reference>
<keyword evidence="2" id="KW-0808">Transferase</keyword>
<evidence type="ECO:0000259" key="3">
    <source>
        <dbReference type="Pfam" id="PF02550"/>
    </source>
</evidence>
<dbReference type="RefSeq" id="WP_078669843.1">
    <property type="nucleotide sequence ID" value="NZ_FUWZ01000002.1"/>
</dbReference>
<name>A0A1T4RPE9_9BACT</name>
<dbReference type="Gene3D" id="3.40.1080.20">
    <property type="entry name" value="Acetyl-CoA hydrolase/transferase C-terminal domain"/>
    <property type="match status" value="1"/>
</dbReference>
<dbReference type="GO" id="GO:0006083">
    <property type="term" value="P:acetate metabolic process"/>
    <property type="evidence" value="ECO:0007669"/>
    <property type="project" value="InterPro"/>
</dbReference>
<dbReference type="Pfam" id="PF02550">
    <property type="entry name" value="AcetylCoA_hydro"/>
    <property type="match status" value="1"/>
</dbReference>
<sequence>MSYTTIQDAIQQIHSGQTVFIHTAAATPRELVKAMSLRSHELKNVRLVSIHTEWDAPYASPEHAHAFEIDTFFVGKNIRQAVNEGRANYIPMFLSEVPRYFRTLEPAIDVALITVSPPDRNGYCTLGVSCDVSKAAIDTARIIIAEVNPNMPRVLGDGVIHISRITAAVATDYPIYAQAVRPPSPTELAIGEHVASLIEDRATLQMGIGGIPNAVLQCLHSHKDLGIHTEMFSDGIIDLVEKGVINNRYKAIHPGLMVSSFAMGSRRLYDFMDNNLIIRLMDVEYVNNPTTIRKNPRVTAINSAIEIDIFGQVCADSIGFRQYSGVGGQMDFMRGAALSAGGKPIIAIPSVTAKGISRIASRLQPGASVVTTRAHVHYVVTEYGIAHLLGKNLKQRAQALINIAHPDHREQLQKDAFEIFKVF</sequence>
<dbReference type="Gene3D" id="3.30.750.70">
    <property type="entry name" value="4-hydroxybutyrate coenzyme like domains"/>
    <property type="match status" value="1"/>
</dbReference>
<dbReference type="GO" id="GO:0008775">
    <property type="term" value="F:acetate CoA-transferase activity"/>
    <property type="evidence" value="ECO:0007669"/>
    <property type="project" value="InterPro"/>
</dbReference>
<dbReference type="Gene3D" id="3.40.1080.10">
    <property type="entry name" value="Glutaconate Coenzyme A-transferase"/>
    <property type="match status" value="1"/>
</dbReference>
<keyword evidence="5" id="KW-0378">Hydrolase</keyword>
<feature type="domain" description="Acetyl-CoA hydrolase/transferase C-terminal" evidence="4">
    <location>
        <begin position="264"/>
        <end position="416"/>
    </location>
</feature>
<dbReference type="Proteomes" id="UP000190367">
    <property type="component" value="Unassembled WGS sequence"/>
</dbReference>
<dbReference type="AlphaFoldDB" id="A0A1T4RPE9"/>
<dbReference type="InterPro" id="IPR038460">
    <property type="entry name" value="AcetylCoA_hyd_C_sf"/>
</dbReference>
<dbReference type="PANTHER" id="PTHR21432:SF20">
    <property type="entry name" value="ACETYL-COA HYDROLASE"/>
    <property type="match status" value="1"/>
</dbReference>
<evidence type="ECO:0000256" key="1">
    <source>
        <dbReference type="ARBA" id="ARBA00009632"/>
    </source>
</evidence>
<feature type="domain" description="Acetyl-CoA hydrolase/transferase N-terminal" evidence="3">
    <location>
        <begin position="9"/>
        <end position="169"/>
    </location>
</feature>
<dbReference type="Pfam" id="PF13336">
    <property type="entry name" value="AcetylCoA_hyd_C"/>
    <property type="match status" value="1"/>
</dbReference>
<proteinExistence type="inferred from homology"/>
<protein>
    <submittedName>
        <fullName evidence="5">Acyl-CoA hydrolase</fullName>
    </submittedName>
</protein>
<evidence type="ECO:0000259" key="4">
    <source>
        <dbReference type="Pfam" id="PF13336"/>
    </source>
</evidence>
<dbReference type="PANTHER" id="PTHR21432">
    <property type="entry name" value="ACETYL-COA HYDROLASE-RELATED"/>
    <property type="match status" value="1"/>
</dbReference>
<evidence type="ECO:0000313" key="6">
    <source>
        <dbReference type="Proteomes" id="UP000190367"/>
    </source>
</evidence>
<comment type="similarity">
    <text evidence="1">Belongs to the acetyl-CoA hydrolase/transferase family.</text>
</comment>
<dbReference type="EMBL" id="FUWZ01000002">
    <property type="protein sequence ID" value="SKA17833.1"/>
    <property type="molecule type" value="Genomic_DNA"/>
</dbReference>
<dbReference type="SUPFAM" id="SSF100950">
    <property type="entry name" value="NagB/RpiA/CoA transferase-like"/>
    <property type="match status" value="2"/>
</dbReference>
<dbReference type="InterPro" id="IPR003702">
    <property type="entry name" value="ActCoA_hydro_N"/>
</dbReference>
<organism evidence="5 6">
    <name type="scientific">Chitinophaga eiseniae</name>
    <dbReference type="NCBI Taxonomy" id="634771"/>
    <lineage>
        <taxon>Bacteria</taxon>
        <taxon>Pseudomonadati</taxon>
        <taxon>Bacteroidota</taxon>
        <taxon>Chitinophagia</taxon>
        <taxon>Chitinophagales</taxon>
        <taxon>Chitinophagaceae</taxon>
        <taxon>Chitinophaga</taxon>
    </lineage>
</organism>
<dbReference type="InterPro" id="IPR037171">
    <property type="entry name" value="NagB/RpiA_transferase-like"/>
</dbReference>
<dbReference type="InterPro" id="IPR046433">
    <property type="entry name" value="ActCoA_hydro"/>
</dbReference>
<dbReference type="STRING" id="634771.SAMN04488128_1021372"/>